<dbReference type="EMBL" id="JBHLUD010000004">
    <property type="protein sequence ID" value="MFC0543026.1"/>
    <property type="molecule type" value="Genomic_DNA"/>
</dbReference>
<comment type="caution">
    <text evidence="1">The sequence shown here is derived from an EMBL/GenBank/DDBJ whole genome shotgun (WGS) entry which is preliminary data.</text>
</comment>
<gene>
    <name evidence="1" type="ORF">ACFFH7_16115</name>
</gene>
<proteinExistence type="predicted"/>
<dbReference type="RefSeq" id="WP_273941430.1">
    <property type="nucleotide sequence ID" value="NZ_CP097263.1"/>
</dbReference>
<organism evidence="1 2">
    <name type="scientific">Kutzneria chonburiensis</name>
    <dbReference type="NCBI Taxonomy" id="1483604"/>
    <lineage>
        <taxon>Bacteria</taxon>
        <taxon>Bacillati</taxon>
        <taxon>Actinomycetota</taxon>
        <taxon>Actinomycetes</taxon>
        <taxon>Pseudonocardiales</taxon>
        <taxon>Pseudonocardiaceae</taxon>
        <taxon>Kutzneria</taxon>
    </lineage>
</organism>
<dbReference type="Proteomes" id="UP001589810">
    <property type="component" value="Unassembled WGS sequence"/>
</dbReference>
<name>A0ABV6MT73_9PSEU</name>
<sequence>MTKWDELQVLDKVRAALAEVKPSPNGSGRPYLTAYQLAIRVDRAHPGLKHHFGGTVGGAGIGQHNSLTEYLAGQLTQRVSADFPIERVALSNDDVATMTFKATGGGEIANSLLGSEYPTSLFRLRD</sequence>
<evidence type="ECO:0000313" key="2">
    <source>
        <dbReference type="Proteomes" id="UP001589810"/>
    </source>
</evidence>
<evidence type="ECO:0000313" key="1">
    <source>
        <dbReference type="EMBL" id="MFC0543026.1"/>
    </source>
</evidence>
<keyword evidence="2" id="KW-1185">Reference proteome</keyword>
<accession>A0ABV6MT73</accession>
<protein>
    <submittedName>
        <fullName evidence="1">Uncharacterized protein</fullName>
    </submittedName>
</protein>
<reference evidence="1 2" key="1">
    <citation type="submission" date="2024-09" db="EMBL/GenBank/DDBJ databases">
        <authorList>
            <person name="Sun Q."/>
            <person name="Mori K."/>
        </authorList>
    </citation>
    <scope>NUCLEOTIDE SEQUENCE [LARGE SCALE GENOMIC DNA]</scope>
    <source>
        <strain evidence="1 2">TBRC 1432</strain>
    </source>
</reference>